<proteinExistence type="predicted"/>
<accession>A0A2G1MBT6</accession>
<dbReference type="EMBL" id="NQWH01000058">
    <property type="protein sequence ID" value="PHP26168.1"/>
    <property type="molecule type" value="Genomic_DNA"/>
</dbReference>
<evidence type="ECO:0000313" key="2">
    <source>
        <dbReference type="Proteomes" id="UP000221860"/>
    </source>
</evidence>
<dbReference type="OrthoDB" id="5525774at2"/>
<reference evidence="1 2" key="1">
    <citation type="submission" date="2017-08" db="EMBL/GenBank/DDBJ databases">
        <title>Draft Genome Sequence of Loktanella cinnabarina Strain XM1, Isolated from Coastal Surface Water.</title>
        <authorList>
            <person name="Ma R."/>
            <person name="Wang J."/>
            <person name="Wang Q."/>
            <person name="Ma Z."/>
            <person name="Li J."/>
            <person name="Chen L."/>
        </authorList>
    </citation>
    <scope>NUCLEOTIDE SEQUENCE [LARGE SCALE GENOMIC DNA]</scope>
    <source>
        <strain evidence="1 2">XM1</strain>
    </source>
</reference>
<name>A0A2G1MBT6_9RHOB</name>
<protein>
    <submittedName>
        <fullName evidence="1">Uncharacterized protein</fullName>
    </submittedName>
</protein>
<dbReference type="RefSeq" id="WP_099278705.1">
    <property type="nucleotide sequence ID" value="NZ_KZ304993.1"/>
</dbReference>
<sequence length="59" mass="6960">MSGETKSRKKNKKDSQLVIRISKAERDRFTSLCDAMETRASREIRRFICDFLEEHEGQP</sequence>
<gene>
    <name evidence="1" type="ORF">CJ301_17865</name>
</gene>
<evidence type="ECO:0000313" key="1">
    <source>
        <dbReference type="EMBL" id="PHP26168.1"/>
    </source>
</evidence>
<keyword evidence="2" id="KW-1185">Reference proteome</keyword>
<dbReference type="AlphaFoldDB" id="A0A2G1MBT6"/>
<dbReference type="Proteomes" id="UP000221860">
    <property type="component" value="Unassembled WGS sequence"/>
</dbReference>
<organism evidence="1 2">
    <name type="scientific">Limimaricola cinnabarinus</name>
    <dbReference type="NCBI Taxonomy" id="1125964"/>
    <lineage>
        <taxon>Bacteria</taxon>
        <taxon>Pseudomonadati</taxon>
        <taxon>Pseudomonadota</taxon>
        <taxon>Alphaproteobacteria</taxon>
        <taxon>Rhodobacterales</taxon>
        <taxon>Paracoccaceae</taxon>
        <taxon>Limimaricola</taxon>
    </lineage>
</organism>
<comment type="caution">
    <text evidence="1">The sequence shown here is derived from an EMBL/GenBank/DDBJ whole genome shotgun (WGS) entry which is preliminary data.</text>
</comment>